<gene>
    <name evidence="1" type="ORF">Ctob_013649</name>
</gene>
<dbReference type="Gene3D" id="3.40.50.2000">
    <property type="entry name" value="Glycogen Phosphorylase B"/>
    <property type="match status" value="1"/>
</dbReference>
<dbReference type="EMBL" id="JWZX01001522">
    <property type="protein sequence ID" value="KOO33427.1"/>
    <property type="molecule type" value="Genomic_DNA"/>
</dbReference>
<name>A0A0M0K499_9EUKA</name>
<evidence type="ECO:0000313" key="1">
    <source>
        <dbReference type="EMBL" id="KOO33427.1"/>
    </source>
</evidence>
<evidence type="ECO:0000313" key="2">
    <source>
        <dbReference type="Proteomes" id="UP000037460"/>
    </source>
</evidence>
<keyword evidence="2" id="KW-1185">Reference proteome</keyword>
<comment type="caution">
    <text evidence="1">The sequence shown here is derived from an EMBL/GenBank/DDBJ whole genome shotgun (WGS) entry which is preliminary data.</text>
</comment>
<reference evidence="2" key="1">
    <citation type="journal article" date="2015" name="PLoS Genet.">
        <title>Genome Sequence and Transcriptome Analyses of Chrysochromulina tobin: Metabolic Tools for Enhanced Algal Fitness in the Prominent Order Prymnesiales (Haptophyceae).</title>
        <authorList>
            <person name="Hovde B.T."/>
            <person name="Deodato C.R."/>
            <person name="Hunsperger H.M."/>
            <person name="Ryken S.A."/>
            <person name="Yost W."/>
            <person name="Jha R.K."/>
            <person name="Patterson J."/>
            <person name="Monnat R.J. Jr."/>
            <person name="Barlow S.B."/>
            <person name="Starkenburg S.R."/>
            <person name="Cattolico R.A."/>
        </authorList>
    </citation>
    <scope>NUCLEOTIDE SEQUENCE</scope>
    <source>
        <strain evidence="2">CCMP291</strain>
    </source>
</reference>
<sequence>MGIQVLTPIKGGESLVSFAKAQDASVVVLSLWFWGEQETLPARYLRLLRTRLPHAKLVIISDDVHHQRLMLAAEDEGRPPGKDVSKTREEELRWYFHADHVLTISHADKATILASLTRVRAMKGEHFSTLRHVYADGPLFPLDQRAPFADRHGLLFVGNLNNPTNLFGLRWFILSVWPIVRALDPTATLRVLGDLEGEATVSSGLPQLLKTAPGVEAMGFVTDEQLGGLLQQARVFIVPIRWATGILTKQTLAHVHGLPTVITPTAARHVAPASLDARGRGDAWSHALGRYELVRVALVATDPADFAAGVLQLHRNETLWAEVSMNAARFARSGGGGKGVCPSGVGDDWLGFWSKLQTSVCGGRF</sequence>
<dbReference type="Pfam" id="PF13692">
    <property type="entry name" value="Glyco_trans_1_4"/>
    <property type="match status" value="1"/>
</dbReference>
<keyword evidence="1" id="KW-0808">Transferase</keyword>
<accession>A0A0M0K499</accession>
<proteinExistence type="predicted"/>
<dbReference type="OrthoDB" id="426882at2759"/>
<protein>
    <submittedName>
        <fullName evidence="1">Glycosyltransferase</fullName>
    </submittedName>
</protein>
<dbReference type="Proteomes" id="UP000037460">
    <property type="component" value="Unassembled WGS sequence"/>
</dbReference>
<dbReference type="GO" id="GO:0016740">
    <property type="term" value="F:transferase activity"/>
    <property type="evidence" value="ECO:0007669"/>
    <property type="project" value="UniProtKB-KW"/>
</dbReference>
<dbReference type="SUPFAM" id="SSF53756">
    <property type="entry name" value="UDP-Glycosyltransferase/glycogen phosphorylase"/>
    <property type="match status" value="1"/>
</dbReference>
<organism evidence="1 2">
    <name type="scientific">Chrysochromulina tobinii</name>
    <dbReference type="NCBI Taxonomy" id="1460289"/>
    <lineage>
        <taxon>Eukaryota</taxon>
        <taxon>Haptista</taxon>
        <taxon>Haptophyta</taxon>
        <taxon>Prymnesiophyceae</taxon>
        <taxon>Prymnesiales</taxon>
        <taxon>Chrysochromulinaceae</taxon>
        <taxon>Chrysochromulina</taxon>
    </lineage>
</organism>
<dbReference type="AlphaFoldDB" id="A0A0M0K499"/>